<dbReference type="GeneID" id="109621352"/>
<dbReference type="EnsemblMetazoa" id="AALFPA23_009354.R12863">
    <property type="protein sequence ID" value="AALFPA23_009354.P12863"/>
    <property type="gene ID" value="AALFPA23_009354"/>
</dbReference>
<dbReference type="Gene3D" id="3.40.50.12780">
    <property type="entry name" value="N-terminal domain of ligase-like"/>
    <property type="match status" value="1"/>
</dbReference>
<evidence type="ECO:0000256" key="2">
    <source>
        <dbReference type="ARBA" id="ARBA00023140"/>
    </source>
</evidence>
<dbReference type="Pfam" id="PF00501">
    <property type="entry name" value="AMP-binding"/>
    <property type="match status" value="1"/>
</dbReference>
<dbReference type="PANTHER" id="PTHR24096:SF353">
    <property type="entry name" value="GH16244P-RELATED"/>
    <property type="match status" value="1"/>
</dbReference>
<dbReference type="RefSeq" id="XP_062710791.1">
    <property type="nucleotide sequence ID" value="XM_062854807.1"/>
</dbReference>
<dbReference type="Gene3D" id="3.30.300.30">
    <property type="match status" value="1"/>
</dbReference>
<reference evidence="6" key="2">
    <citation type="submission" date="2025-05" db="UniProtKB">
        <authorList>
            <consortium name="EnsemblMetazoa"/>
        </authorList>
    </citation>
    <scope>IDENTIFICATION</scope>
    <source>
        <strain evidence="6">Foshan</strain>
    </source>
</reference>
<dbReference type="InterPro" id="IPR045851">
    <property type="entry name" value="AMP-bd_C_sf"/>
</dbReference>
<feature type="domain" description="AMP-binding enzyme C-terminal" evidence="5">
    <location>
        <begin position="446"/>
        <end position="522"/>
    </location>
</feature>
<dbReference type="Proteomes" id="UP000069940">
    <property type="component" value="Unassembled WGS sequence"/>
</dbReference>
<name>A0ABM1YI28_AEDAL</name>
<dbReference type="PANTHER" id="PTHR24096">
    <property type="entry name" value="LONG-CHAIN-FATTY-ACID--COA LIGASE"/>
    <property type="match status" value="1"/>
</dbReference>
<proteinExistence type="predicted"/>
<dbReference type="InterPro" id="IPR042099">
    <property type="entry name" value="ANL_N_sf"/>
</dbReference>
<reference evidence="7" key="1">
    <citation type="journal article" date="2015" name="Proc. Natl. Acad. Sci. U.S.A.">
        <title>Genome sequence of the Asian Tiger mosquito, Aedes albopictus, reveals insights into its biology, genetics, and evolution.</title>
        <authorList>
            <person name="Chen X.G."/>
            <person name="Jiang X."/>
            <person name="Gu J."/>
            <person name="Xu M."/>
            <person name="Wu Y."/>
            <person name="Deng Y."/>
            <person name="Zhang C."/>
            <person name="Bonizzoni M."/>
            <person name="Dermauw W."/>
            <person name="Vontas J."/>
            <person name="Armbruster P."/>
            <person name="Huang X."/>
            <person name="Yang Y."/>
            <person name="Zhang H."/>
            <person name="He W."/>
            <person name="Peng H."/>
            <person name="Liu Y."/>
            <person name="Wu K."/>
            <person name="Chen J."/>
            <person name="Lirakis M."/>
            <person name="Topalis P."/>
            <person name="Van Leeuwen T."/>
            <person name="Hall A.B."/>
            <person name="Jiang X."/>
            <person name="Thorpe C."/>
            <person name="Mueller R.L."/>
            <person name="Sun C."/>
            <person name="Waterhouse R.M."/>
            <person name="Yan G."/>
            <person name="Tu Z.J."/>
            <person name="Fang X."/>
            <person name="James A.A."/>
        </authorList>
    </citation>
    <scope>NUCLEOTIDE SEQUENCE [LARGE SCALE GENOMIC DNA]</scope>
    <source>
        <strain evidence="7">Foshan</strain>
    </source>
</reference>
<comment type="subcellular location">
    <subcellularLocation>
        <location evidence="1">Peroxisome</location>
    </subcellularLocation>
</comment>
<keyword evidence="7" id="KW-1185">Reference proteome</keyword>
<feature type="compositionally biased region" description="Basic and acidic residues" evidence="3">
    <location>
        <begin position="1"/>
        <end position="10"/>
    </location>
</feature>
<evidence type="ECO:0000313" key="6">
    <source>
        <dbReference type="EnsemblMetazoa" id="AALFPA23_009354.P12863"/>
    </source>
</evidence>
<evidence type="ECO:0000259" key="5">
    <source>
        <dbReference type="Pfam" id="PF13193"/>
    </source>
</evidence>
<evidence type="ECO:0008006" key="8">
    <source>
        <dbReference type="Google" id="ProtNLM"/>
    </source>
</evidence>
<evidence type="ECO:0000256" key="1">
    <source>
        <dbReference type="ARBA" id="ARBA00004275"/>
    </source>
</evidence>
<evidence type="ECO:0000256" key="3">
    <source>
        <dbReference type="SAM" id="MobiDB-lite"/>
    </source>
</evidence>
<feature type="domain" description="AMP-dependent synthetase/ligase" evidence="4">
    <location>
        <begin position="39"/>
        <end position="396"/>
    </location>
</feature>
<dbReference type="InterPro" id="IPR025110">
    <property type="entry name" value="AMP-bd_C"/>
</dbReference>
<feature type="region of interest" description="Disordered" evidence="3">
    <location>
        <begin position="1"/>
        <end position="24"/>
    </location>
</feature>
<dbReference type="InterPro" id="IPR000873">
    <property type="entry name" value="AMP-dep_synth/lig_dom"/>
</dbReference>
<evidence type="ECO:0000313" key="7">
    <source>
        <dbReference type="Proteomes" id="UP000069940"/>
    </source>
</evidence>
<keyword evidence="2" id="KW-0576">Peroxisome</keyword>
<protein>
    <recommendedName>
        <fullName evidence="8">Acyl-coa synthetase</fullName>
    </recommendedName>
</protein>
<sequence>MTTYDPERRVWSGPRTGTLFDPSRSAGDPLCDVLMELLNRSPEKPILIDGDSGRVLTRGELRTRAVRIAQNLKKLFNNGAKSDEVVTIAAMGNENLIPLVVALQFLAVPYNTLYPNYTEDEIAHMMRQTQSRLVFCDASNYNTVRQASKKAVAGGVTIFTLDQLTEGARSIQELLVETGSENEFRPTLVEDTTKTIWSIFCSSGTTGLPKGICLSHANRTSSFYPVSFTNLTILVTGSIHWISVVYTYDLALFYDSTVVFTRKPYSEDLVFDLVEKYRINVVNGPPFFASAVANHPRAKTTNLSSVALWGIGGYFVSDSVRDSMDAILPNGKSYTFYASTECGPIAMDMMQRKRGAVGTICPNMQVRIVDDDGQLLGTDEVGELLVKRVVPFVGYYKNEEATKSTIDEDGWFQTGDVGYFDEDGYLFLVDRKSEIFKYIDPVSPTELEEVIMQVDGVEQVCVVGVPLENKSAELPTAVVIRQPGSAVSGEDIANYVAERVRDHMKLRGGVHFVEKLPLTSKGNVKRKEVKNMMIDMLKDAK</sequence>
<dbReference type="Pfam" id="PF13193">
    <property type="entry name" value="AMP-binding_C"/>
    <property type="match status" value="1"/>
</dbReference>
<dbReference type="SUPFAM" id="SSF56801">
    <property type="entry name" value="Acetyl-CoA synthetase-like"/>
    <property type="match status" value="1"/>
</dbReference>
<organism evidence="6 7">
    <name type="scientific">Aedes albopictus</name>
    <name type="common">Asian tiger mosquito</name>
    <name type="synonym">Stegomyia albopicta</name>
    <dbReference type="NCBI Taxonomy" id="7160"/>
    <lineage>
        <taxon>Eukaryota</taxon>
        <taxon>Metazoa</taxon>
        <taxon>Ecdysozoa</taxon>
        <taxon>Arthropoda</taxon>
        <taxon>Hexapoda</taxon>
        <taxon>Insecta</taxon>
        <taxon>Pterygota</taxon>
        <taxon>Neoptera</taxon>
        <taxon>Endopterygota</taxon>
        <taxon>Diptera</taxon>
        <taxon>Nematocera</taxon>
        <taxon>Culicoidea</taxon>
        <taxon>Culicidae</taxon>
        <taxon>Culicinae</taxon>
        <taxon>Aedini</taxon>
        <taxon>Aedes</taxon>
        <taxon>Stegomyia</taxon>
    </lineage>
</organism>
<accession>A0ABM1YI28</accession>
<evidence type="ECO:0000259" key="4">
    <source>
        <dbReference type="Pfam" id="PF00501"/>
    </source>
</evidence>